<organism evidence="1 2">
    <name type="scientific">Leptothrix discophora</name>
    <dbReference type="NCBI Taxonomy" id="89"/>
    <lineage>
        <taxon>Bacteria</taxon>
        <taxon>Pseudomonadati</taxon>
        <taxon>Pseudomonadota</taxon>
        <taxon>Betaproteobacteria</taxon>
        <taxon>Burkholderiales</taxon>
        <taxon>Sphaerotilaceae</taxon>
        <taxon>Leptothrix</taxon>
    </lineage>
</organism>
<name>A0ABT9G4N0_LEPDI</name>
<comment type="caution">
    <text evidence="1">The sequence shown here is derived from an EMBL/GenBank/DDBJ whole genome shotgun (WGS) entry which is preliminary data.</text>
</comment>
<accession>A0ABT9G4N0</accession>
<proteinExistence type="predicted"/>
<gene>
    <name evidence="1" type="ORF">Q8X39_11995</name>
</gene>
<reference evidence="1 2" key="1">
    <citation type="submission" date="2023-08" db="EMBL/GenBank/DDBJ databases">
        <authorList>
            <person name="Roldan D.M."/>
            <person name="Menes R.J."/>
        </authorList>
    </citation>
    <scope>NUCLEOTIDE SEQUENCE [LARGE SCALE GENOMIC DNA]</scope>
    <source>
        <strain evidence="1 2">CCM 2812</strain>
    </source>
</reference>
<dbReference type="Proteomes" id="UP001235760">
    <property type="component" value="Unassembled WGS sequence"/>
</dbReference>
<sequence length="115" mass="13277">MKLKLRYKTNQPQVVMREREVELTVAELQAILDQIVIIDFDRSVVAQDVMEYVEGNGEFAAYIKLAGKDHEMKQLINRISFEAHYGFDFVREVDESVIEEGDEVNFRMSCASVVT</sequence>
<dbReference type="RefSeq" id="WP_305749901.1">
    <property type="nucleotide sequence ID" value="NZ_JAUZEE010000005.1"/>
</dbReference>
<protein>
    <submittedName>
        <fullName evidence="1">Uncharacterized protein</fullName>
    </submittedName>
</protein>
<evidence type="ECO:0000313" key="2">
    <source>
        <dbReference type="Proteomes" id="UP001235760"/>
    </source>
</evidence>
<keyword evidence="2" id="KW-1185">Reference proteome</keyword>
<dbReference type="EMBL" id="JAUZEE010000005">
    <property type="protein sequence ID" value="MDP4301361.1"/>
    <property type="molecule type" value="Genomic_DNA"/>
</dbReference>
<evidence type="ECO:0000313" key="1">
    <source>
        <dbReference type="EMBL" id="MDP4301361.1"/>
    </source>
</evidence>